<gene>
    <name evidence="6" type="ORF">SAMN04487884_13071</name>
</gene>
<dbReference type="InterPro" id="IPR004968">
    <property type="entry name" value="DNA_primase/NTPase_C"/>
</dbReference>
<name>A0A1H9WIN2_BUTFI</name>
<dbReference type="PROSITE" id="PS51206">
    <property type="entry name" value="SF3_HELICASE_1"/>
    <property type="match status" value="1"/>
</dbReference>
<dbReference type="GO" id="GO:0004386">
    <property type="term" value="F:helicase activity"/>
    <property type="evidence" value="ECO:0007669"/>
    <property type="project" value="UniProtKB-KW"/>
</dbReference>
<dbReference type="InterPro" id="IPR045455">
    <property type="entry name" value="NrS-1_pol-like_helicase"/>
</dbReference>
<dbReference type="InterPro" id="IPR014818">
    <property type="entry name" value="Phage/plasmid_primase_P4_C"/>
</dbReference>
<keyword evidence="1" id="KW-0547">Nucleotide-binding</keyword>
<evidence type="ECO:0000313" key="7">
    <source>
        <dbReference type="Proteomes" id="UP000182584"/>
    </source>
</evidence>
<sequence length="639" mass="73508">MWEGDKRVFRTYIKGKDKKSTESHKNLPGRTFEDASQFDSFGAELNEGFVDISFDTKEEFEAFLDMAEQNEWRCLALESQHGGHTFWKDSENHIKKGGKEIRLAVGFLSDIHGGATYIPLRVNGVDRPVRYELLENEDYQEVPPELYPIKTDVVLWGMGSGDGRNEDLSKIVFALHNQLCLDKDTIKGILKNANRFVLKDSLEESELDTILRDETFDKMKPNFYGNNGKFLLSVFSKYMKQKYNLKVLNGVLCVYSEGVYKSEKRVIVNLIRDEIPNITPAKINEALQDLYFECDEVEPANARFIGFRNGVLDIVTMELLPFNPELIVTNCIPWDFVPGAYNKEVDEMLNRISCNDEEIRKLLEECIGYCFYRKNIFKKAFIFTGSGNNGKSTFLDCIVNVIGEQNVSALDLKELGDRFSTAMLYGKLLNAGDDISDEFIQDSALFKKIVSGDRIKGERKGEDPFDFNPFVKLVFCVNNMPRIKDKTGAVKNRLIPIPFNARFDESDKDFNPNIRQDLMKRDAMEYFIVLGIEGLKRLLDSKKFTHSVKVEKELSDYEIYNNPVLGFVQEVKEEDGEDALLRDSVSSIYTRYQIYCNENGFQAESRTQFARSMKVRFNLETVSRKINGKGNRVFREIRN</sequence>
<dbReference type="RefSeq" id="WP_074758355.1">
    <property type="nucleotide sequence ID" value="NZ_FOGJ01000030.1"/>
</dbReference>
<accession>A0A1H9WIN2</accession>
<evidence type="ECO:0000256" key="2">
    <source>
        <dbReference type="ARBA" id="ARBA00022801"/>
    </source>
</evidence>
<dbReference type="EMBL" id="FOGJ01000030">
    <property type="protein sequence ID" value="SES33802.1"/>
    <property type="molecule type" value="Genomic_DNA"/>
</dbReference>
<evidence type="ECO:0000259" key="5">
    <source>
        <dbReference type="PROSITE" id="PS51206"/>
    </source>
</evidence>
<dbReference type="GO" id="GO:0016787">
    <property type="term" value="F:hydrolase activity"/>
    <property type="evidence" value="ECO:0007669"/>
    <property type="project" value="UniProtKB-KW"/>
</dbReference>
<proteinExistence type="predicted"/>
<evidence type="ECO:0000256" key="3">
    <source>
        <dbReference type="ARBA" id="ARBA00022806"/>
    </source>
</evidence>
<dbReference type="Pfam" id="PF08706">
    <property type="entry name" value="D5_N"/>
    <property type="match status" value="1"/>
</dbReference>
<protein>
    <submittedName>
        <fullName evidence="6">Putative DNA primase/helicase</fullName>
    </submittedName>
</protein>
<dbReference type="SUPFAM" id="SSF52540">
    <property type="entry name" value="P-loop containing nucleoside triphosphate hydrolases"/>
    <property type="match status" value="1"/>
</dbReference>
<reference evidence="6 7" key="1">
    <citation type="submission" date="2016-10" db="EMBL/GenBank/DDBJ databases">
        <authorList>
            <person name="de Groot N.N."/>
        </authorList>
    </citation>
    <scope>NUCLEOTIDE SEQUENCE [LARGE SCALE GENOMIC DNA]</scope>
    <source>
        <strain evidence="6 7">AR40</strain>
    </source>
</reference>
<keyword evidence="4" id="KW-0067">ATP-binding</keyword>
<keyword evidence="2" id="KW-0378">Hydrolase</keyword>
<dbReference type="Proteomes" id="UP000182584">
    <property type="component" value="Unassembled WGS sequence"/>
</dbReference>
<organism evidence="6 7">
    <name type="scientific">Butyrivibrio fibrisolvens</name>
    <dbReference type="NCBI Taxonomy" id="831"/>
    <lineage>
        <taxon>Bacteria</taxon>
        <taxon>Bacillati</taxon>
        <taxon>Bacillota</taxon>
        <taxon>Clostridia</taxon>
        <taxon>Lachnospirales</taxon>
        <taxon>Lachnospiraceae</taxon>
        <taxon>Butyrivibrio</taxon>
    </lineage>
</organism>
<dbReference type="InterPro" id="IPR014015">
    <property type="entry name" value="Helicase_SF3_DNA-vir"/>
</dbReference>
<dbReference type="SMART" id="SM00885">
    <property type="entry name" value="D5_N"/>
    <property type="match status" value="1"/>
</dbReference>
<keyword evidence="3 6" id="KW-0347">Helicase</keyword>
<dbReference type="Pfam" id="PF03288">
    <property type="entry name" value="Pox_D5"/>
    <property type="match status" value="1"/>
</dbReference>
<evidence type="ECO:0000256" key="1">
    <source>
        <dbReference type="ARBA" id="ARBA00022741"/>
    </source>
</evidence>
<dbReference type="PANTHER" id="PTHR35372:SF2">
    <property type="entry name" value="SF3 HELICASE DOMAIN-CONTAINING PROTEIN"/>
    <property type="match status" value="1"/>
</dbReference>
<dbReference type="InterPro" id="IPR006500">
    <property type="entry name" value="Helicase_put_C_phage/plasmid"/>
</dbReference>
<dbReference type="Pfam" id="PF19263">
    <property type="entry name" value="DUF5906"/>
    <property type="match status" value="1"/>
</dbReference>
<evidence type="ECO:0000313" key="6">
    <source>
        <dbReference type="EMBL" id="SES33802.1"/>
    </source>
</evidence>
<dbReference type="AlphaFoldDB" id="A0A1H9WIN2"/>
<dbReference type="GO" id="GO:0005524">
    <property type="term" value="F:ATP binding"/>
    <property type="evidence" value="ECO:0007669"/>
    <property type="project" value="UniProtKB-KW"/>
</dbReference>
<feature type="domain" description="SF3 helicase" evidence="5">
    <location>
        <begin position="358"/>
        <end position="512"/>
    </location>
</feature>
<dbReference type="InterPro" id="IPR027417">
    <property type="entry name" value="P-loop_NTPase"/>
</dbReference>
<dbReference type="Gene3D" id="3.40.50.300">
    <property type="entry name" value="P-loop containing nucleotide triphosphate hydrolases"/>
    <property type="match status" value="1"/>
</dbReference>
<dbReference type="NCBIfam" id="TIGR01613">
    <property type="entry name" value="primase_Cterm"/>
    <property type="match status" value="1"/>
</dbReference>
<dbReference type="PANTHER" id="PTHR35372">
    <property type="entry name" value="ATP BINDING PROTEIN-RELATED"/>
    <property type="match status" value="1"/>
</dbReference>
<evidence type="ECO:0000256" key="4">
    <source>
        <dbReference type="ARBA" id="ARBA00022840"/>
    </source>
</evidence>
<dbReference type="InterPro" id="IPR051620">
    <property type="entry name" value="ORF904-like_C"/>
</dbReference>